<proteinExistence type="predicted"/>
<dbReference type="GO" id="GO:0003723">
    <property type="term" value="F:RNA binding"/>
    <property type="evidence" value="ECO:0007669"/>
    <property type="project" value="UniProtKB-KW"/>
</dbReference>
<dbReference type="GO" id="GO:0005634">
    <property type="term" value="C:nucleus"/>
    <property type="evidence" value="ECO:0007669"/>
    <property type="project" value="UniProtKB-ARBA"/>
</dbReference>
<dbReference type="Gene3D" id="3.30.420.10">
    <property type="entry name" value="Ribonuclease H-like superfamily/Ribonuclease H"/>
    <property type="match status" value="1"/>
</dbReference>
<keyword evidence="1" id="KW-0694">RNA-binding</keyword>
<dbReference type="PANTHER" id="PTHR37984:SF5">
    <property type="entry name" value="PROTEIN NYNRIN-LIKE"/>
    <property type="match status" value="1"/>
</dbReference>
<dbReference type="GO" id="GO:0015074">
    <property type="term" value="P:DNA integration"/>
    <property type="evidence" value="ECO:0007669"/>
    <property type="project" value="InterPro"/>
</dbReference>
<dbReference type="PROSITE" id="PS50994">
    <property type="entry name" value="INTEGRASE"/>
    <property type="match status" value="1"/>
</dbReference>
<evidence type="ECO:0000313" key="3">
    <source>
        <dbReference type="EMBL" id="MBW0480028.1"/>
    </source>
</evidence>
<name>A0A9Q3CBL9_9BASI</name>
<comment type="caution">
    <text evidence="3">The sequence shown here is derived from an EMBL/GenBank/DDBJ whole genome shotgun (WGS) entry which is preliminary data.</text>
</comment>
<dbReference type="InterPro" id="IPR001584">
    <property type="entry name" value="Integrase_cat-core"/>
</dbReference>
<feature type="domain" description="Integrase catalytic" evidence="2">
    <location>
        <begin position="1"/>
        <end position="120"/>
    </location>
</feature>
<gene>
    <name evidence="3" type="ORF">O181_019743</name>
</gene>
<dbReference type="InterPro" id="IPR036397">
    <property type="entry name" value="RNaseH_sf"/>
</dbReference>
<dbReference type="OrthoDB" id="2273864at2759"/>
<protein>
    <recommendedName>
        <fullName evidence="2">Integrase catalytic domain-containing protein</fullName>
    </recommendedName>
</protein>
<accession>A0A9Q3CBL9</accession>
<dbReference type="PANTHER" id="PTHR37984">
    <property type="entry name" value="PROTEIN CBG26694"/>
    <property type="match status" value="1"/>
</dbReference>
<organism evidence="3 4">
    <name type="scientific">Austropuccinia psidii MF-1</name>
    <dbReference type="NCBI Taxonomy" id="1389203"/>
    <lineage>
        <taxon>Eukaryota</taxon>
        <taxon>Fungi</taxon>
        <taxon>Dikarya</taxon>
        <taxon>Basidiomycota</taxon>
        <taxon>Pucciniomycotina</taxon>
        <taxon>Pucciniomycetes</taxon>
        <taxon>Pucciniales</taxon>
        <taxon>Sphaerophragmiaceae</taxon>
        <taxon>Austropuccinia</taxon>
    </lineage>
</organism>
<evidence type="ECO:0000259" key="2">
    <source>
        <dbReference type="PROSITE" id="PS50994"/>
    </source>
</evidence>
<reference evidence="3" key="1">
    <citation type="submission" date="2021-03" db="EMBL/GenBank/DDBJ databases">
        <title>Draft genome sequence of rust myrtle Austropuccinia psidii MF-1, a brazilian biotype.</title>
        <authorList>
            <person name="Quecine M.C."/>
            <person name="Pachon D.M.R."/>
            <person name="Bonatelli M.L."/>
            <person name="Correr F.H."/>
            <person name="Franceschini L.M."/>
            <person name="Leite T.F."/>
            <person name="Margarido G.R.A."/>
            <person name="Almeida C.A."/>
            <person name="Ferrarezi J.A."/>
            <person name="Labate C.A."/>
        </authorList>
    </citation>
    <scope>NUCLEOTIDE SEQUENCE</scope>
    <source>
        <strain evidence="3">MF-1</strain>
    </source>
</reference>
<dbReference type="EMBL" id="AVOT02005809">
    <property type="protein sequence ID" value="MBW0480028.1"/>
    <property type="molecule type" value="Genomic_DNA"/>
</dbReference>
<dbReference type="InterPro" id="IPR050951">
    <property type="entry name" value="Retrovirus_Pol_polyprotein"/>
</dbReference>
<keyword evidence="4" id="KW-1185">Reference proteome</keyword>
<dbReference type="SUPFAM" id="SSF53098">
    <property type="entry name" value="Ribonuclease H-like"/>
    <property type="match status" value="1"/>
</dbReference>
<evidence type="ECO:0000256" key="1">
    <source>
        <dbReference type="ARBA" id="ARBA00022884"/>
    </source>
</evidence>
<evidence type="ECO:0000313" key="4">
    <source>
        <dbReference type="Proteomes" id="UP000765509"/>
    </source>
</evidence>
<dbReference type="InterPro" id="IPR012337">
    <property type="entry name" value="RNaseH-like_sf"/>
</dbReference>
<dbReference type="AlphaFoldDB" id="A0A9Q3CBL9"/>
<dbReference type="Proteomes" id="UP000765509">
    <property type="component" value="Unassembled WGS sequence"/>
</dbReference>
<sequence>MDCVTALPPSGYKIYEAFLVIVERYSKTPIFLTCHKNDTAMDTPLLLCNIVISPTGLLKDIISERGPKFMSTIWTNLHIFIRTKLSFATEYHPQSDGLEDRIIQYLEDIIRGLCLWFGID</sequence>